<dbReference type="RefSeq" id="WP_064679245.1">
    <property type="nucleotide sequence ID" value="NZ_CP014870.1"/>
</dbReference>
<dbReference type="OrthoDB" id="5296954at2"/>
<evidence type="ECO:0008006" key="3">
    <source>
        <dbReference type="Google" id="ProtNLM"/>
    </source>
</evidence>
<name>A0A191YXZ8_9PSED</name>
<sequence>MRQILVLLVSLLLVSCNNIGVEHYARERPTLDLVAFFSRPVQAWGMFQNRSGEVVKRFHVRIESRVEGRQLILDERFLYSDGTRQRRVWTLEPAGAGHWRGRADDVIGEARGEVAGNALRWRYRLDLPVDGRHWEVDLDDWMYLMDEDTMINRSSMSKLGVELGQVTLFFRRQPQSLP</sequence>
<dbReference type="Proteomes" id="UP000078354">
    <property type="component" value="Chromosome"/>
</dbReference>
<keyword evidence="2" id="KW-1185">Reference proteome</keyword>
<reference evidence="1 2" key="1">
    <citation type="journal article" date="2018" name="Syst. Appl. Microbiol.">
        <title>Pseudomonas silesiensis sp. nov. strain A3T isolated from a biological pesticide sewage treatment plant and analysis of the complete genome sequence.</title>
        <authorList>
            <person name="Kaminski M.A."/>
            <person name="Furmanczyk E.M."/>
            <person name="Sobczak A."/>
            <person name="Dziembowski A."/>
            <person name="Lipinski L."/>
        </authorList>
    </citation>
    <scope>NUCLEOTIDE SEQUENCE [LARGE SCALE GENOMIC DNA]</scope>
    <source>
        <strain evidence="1 2">A3</strain>
    </source>
</reference>
<gene>
    <name evidence="1" type="ORF">PMA3_22435</name>
</gene>
<dbReference type="InterPro" id="IPR024409">
    <property type="entry name" value="DUF3833"/>
</dbReference>
<dbReference type="PROSITE" id="PS51257">
    <property type="entry name" value="PROKAR_LIPOPROTEIN"/>
    <property type="match status" value="1"/>
</dbReference>
<dbReference type="STRING" id="1853130.PMA3_22435"/>
<proteinExistence type="predicted"/>
<dbReference type="KEGG" id="psil:PMA3_22435"/>
<dbReference type="Pfam" id="PF12915">
    <property type="entry name" value="DUF3833"/>
    <property type="match status" value="1"/>
</dbReference>
<evidence type="ECO:0000313" key="2">
    <source>
        <dbReference type="Proteomes" id="UP000078354"/>
    </source>
</evidence>
<dbReference type="EMBL" id="CP014870">
    <property type="protein sequence ID" value="ANJ57767.1"/>
    <property type="molecule type" value="Genomic_DNA"/>
</dbReference>
<evidence type="ECO:0000313" key="1">
    <source>
        <dbReference type="EMBL" id="ANJ57767.1"/>
    </source>
</evidence>
<dbReference type="AlphaFoldDB" id="A0A191YXZ8"/>
<accession>A0A191YXZ8</accession>
<protein>
    <recommendedName>
        <fullName evidence="3">DUF3833 domain-containing protein</fullName>
    </recommendedName>
</protein>
<organism evidence="1 2">
    <name type="scientific">Pseudomonas silesiensis</name>
    <dbReference type="NCBI Taxonomy" id="1853130"/>
    <lineage>
        <taxon>Bacteria</taxon>
        <taxon>Pseudomonadati</taxon>
        <taxon>Pseudomonadota</taxon>
        <taxon>Gammaproteobacteria</taxon>
        <taxon>Pseudomonadales</taxon>
        <taxon>Pseudomonadaceae</taxon>
        <taxon>Pseudomonas</taxon>
    </lineage>
</organism>